<dbReference type="AlphaFoldDB" id="A0A6A6H3X2"/>
<evidence type="ECO:0000256" key="2">
    <source>
        <dbReference type="ARBA" id="ARBA00023002"/>
    </source>
</evidence>
<dbReference type="Gene3D" id="3.40.50.720">
    <property type="entry name" value="NAD(P)-binding Rossmann-like Domain"/>
    <property type="match status" value="1"/>
</dbReference>
<evidence type="ECO:0000259" key="3">
    <source>
        <dbReference type="Pfam" id="PF05368"/>
    </source>
</evidence>
<dbReference type="Proteomes" id="UP000800092">
    <property type="component" value="Unassembled WGS sequence"/>
</dbReference>
<dbReference type="InterPro" id="IPR051609">
    <property type="entry name" value="NmrA/Isoflavone_reductase-like"/>
</dbReference>
<dbReference type="Pfam" id="PF05368">
    <property type="entry name" value="NmrA"/>
    <property type="match status" value="1"/>
</dbReference>
<keyword evidence="2" id="KW-0560">Oxidoreductase</keyword>
<proteinExistence type="predicted"/>
<dbReference type="OrthoDB" id="9984533at2759"/>
<reference evidence="4" key="1">
    <citation type="journal article" date="2020" name="Stud. Mycol.">
        <title>101 Dothideomycetes genomes: a test case for predicting lifestyles and emergence of pathogens.</title>
        <authorList>
            <person name="Haridas S."/>
            <person name="Albert R."/>
            <person name="Binder M."/>
            <person name="Bloem J."/>
            <person name="Labutti K."/>
            <person name="Salamov A."/>
            <person name="Andreopoulos B."/>
            <person name="Baker S."/>
            <person name="Barry K."/>
            <person name="Bills G."/>
            <person name="Bluhm B."/>
            <person name="Cannon C."/>
            <person name="Castanera R."/>
            <person name="Culley D."/>
            <person name="Daum C."/>
            <person name="Ezra D."/>
            <person name="Gonzalez J."/>
            <person name="Henrissat B."/>
            <person name="Kuo A."/>
            <person name="Liang C."/>
            <person name="Lipzen A."/>
            <person name="Lutzoni F."/>
            <person name="Magnuson J."/>
            <person name="Mondo S."/>
            <person name="Nolan M."/>
            <person name="Ohm R."/>
            <person name="Pangilinan J."/>
            <person name="Park H.-J."/>
            <person name="Ramirez L."/>
            <person name="Alfaro M."/>
            <person name="Sun H."/>
            <person name="Tritt A."/>
            <person name="Yoshinaga Y."/>
            <person name="Zwiers L.-H."/>
            <person name="Turgeon B."/>
            <person name="Goodwin S."/>
            <person name="Spatafora J."/>
            <person name="Crous P."/>
            <person name="Grigoriev I."/>
        </authorList>
    </citation>
    <scope>NUCLEOTIDE SEQUENCE</scope>
    <source>
        <strain evidence="4">Tuck. ex Michener</strain>
    </source>
</reference>
<keyword evidence="1" id="KW-0521">NADP</keyword>
<organism evidence="4 5">
    <name type="scientific">Viridothelium virens</name>
    <name type="common">Speckled blister lichen</name>
    <name type="synonym">Trypethelium virens</name>
    <dbReference type="NCBI Taxonomy" id="1048519"/>
    <lineage>
        <taxon>Eukaryota</taxon>
        <taxon>Fungi</taxon>
        <taxon>Dikarya</taxon>
        <taxon>Ascomycota</taxon>
        <taxon>Pezizomycotina</taxon>
        <taxon>Dothideomycetes</taxon>
        <taxon>Dothideomycetes incertae sedis</taxon>
        <taxon>Trypetheliales</taxon>
        <taxon>Trypetheliaceae</taxon>
        <taxon>Viridothelium</taxon>
    </lineage>
</organism>
<keyword evidence="5" id="KW-1185">Reference proteome</keyword>
<feature type="domain" description="NmrA-like" evidence="3">
    <location>
        <begin position="6"/>
        <end position="237"/>
    </location>
</feature>
<dbReference type="GO" id="GO:0016491">
    <property type="term" value="F:oxidoreductase activity"/>
    <property type="evidence" value="ECO:0007669"/>
    <property type="project" value="UniProtKB-KW"/>
</dbReference>
<dbReference type="Gene3D" id="3.90.25.10">
    <property type="entry name" value="UDP-galactose 4-epimerase, domain 1"/>
    <property type="match status" value="1"/>
</dbReference>
<evidence type="ECO:0000313" key="5">
    <source>
        <dbReference type="Proteomes" id="UP000800092"/>
    </source>
</evidence>
<accession>A0A6A6H3X2</accession>
<dbReference type="InterPro" id="IPR008030">
    <property type="entry name" value="NmrA-like"/>
</dbReference>
<sequence length="310" mass="34147">MSNQIEKVIVIGGGGNIGPFIIDELQNAGFEVAVLSRTSSSSVFPPNVVVHRTNYGEASLIEIFRGFDAVVSAVATFSTDQQKTIIDAAVHAGIKRFLPSEYGIDSSLSQFAEALSFESVKKQETVEYLKGKESTQMSWTALCVGAFFDWVLKVGGGLMGWDIPARKATIYDSGNQPYEATNVRQIGRAVAGILKHPKETENKYVYVNSFTLTQNQVLAAIERESGERFQVTRMTTTELRDEGYRNVEEGNLGLGFPQVVSSAIYGYGGLNNFSASKELANALLQLPEERLEETIEEVLKERDVPLQRRT</sequence>
<evidence type="ECO:0000256" key="1">
    <source>
        <dbReference type="ARBA" id="ARBA00022857"/>
    </source>
</evidence>
<dbReference type="PANTHER" id="PTHR47706">
    <property type="entry name" value="NMRA-LIKE FAMILY PROTEIN"/>
    <property type="match status" value="1"/>
</dbReference>
<dbReference type="CDD" id="cd05259">
    <property type="entry name" value="PCBER_SDR_a"/>
    <property type="match status" value="1"/>
</dbReference>
<dbReference type="EMBL" id="ML991814">
    <property type="protein sequence ID" value="KAF2232571.1"/>
    <property type="molecule type" value="Genomic_DNA"/>
</dbReference>
<dbReference type="InterPro" id="IPR036291">
    <property type="entry name" value="NAD(P)-bd_dom_sf"/>
</dbReference>
<name>A0A6A6H3X2_VIRVR</name>
<dbReference type="InterPro" id="IPR045312">
    <property type="entry name" value="PCBER-like"/>
</dbReference>
<dbReference type="PANTHER" id="PTHR47706:SF9">
    <property type="entry name" value="NMRA-LIKE DOMAIN-CONTAINING PROTEIN-RELATED"/>
    <property type="match status" value="1"/>
</dbReference>
<dbReference type="SUPFAM" id="SSF51735">
    <property type="entry name" value="NAD(P)-binding Rossmann-fold domains"/>
    <property type="match status" value="1"/>
</dbReference>
<protein>
    <submittedName>
        <fullName evidence="4">NAD(P)-binding protein</fullName>
    </submittedName>
</protein>
<evidence type="ECO:0000313" key="4">
    <source>
        <dbReference type="EMBL" id="KAF2232571.1"/>
    </source>
</evidence>
<gene>
    <name evidence="4" type="ORF">EV356DRAFT_245399</name>
</gene>